<evidence type="ECO:0000313" key="3">
    <source>
        <dbReference type="Proteomes" id="UP000299102"/>
    </source>
</evidence>
<feature type="compositionally biased region" description="Basic and acidic residues" evidence="1">
    <location>
        <begin position="96"/>
        <end position="109"/>
    </location>
</feature>
<dbReference type="AlphaFoldDB" id="A0A4C1ZVT5"/>
<comment type="caution">
    <text evidence="2">The sequence shown here is derived from an EMBL/GenBank/DDBJ whole genome shotgun (WGS) entry which is preliminary data.</text>
</comment>
<accession>A0A4C1ZVT5</accession>
<proteinExistence type="predicted"/>
<organism evidence="2 3">
    <name type="scientific">Eumeta variegata</name>
    <name type="common">Bagworm moth</name>
    <name type="synonym">Eumeta japonica</name>
    <dbReference type="NCBI Taxonomy" id="151549"/>
    <lineage>
        <taxon>Eukaryota</taxon>
        <taxon>Metazoa</taxon>
        <taxon>Ecdysozoa</taxon>
        <taxon>Arthropoda</taxon>
        <taxon>Hexapoda</taxon>
        <taxon>Insecta</taxon>
        <taxon>Pterygota</taxon>
        <taxon>Neoptera</taxon>
        <taxon>Endopterygota</taxon>
        <taxon>Lepidoptera</taxon>
        <taxon>Glossata</taxon>
        <taxon>Ditrysia</taxon>
        <taxon>Tineoidea</taxon>
        <taxon>Psychidae</taxon>
        <taxon>Oiketicinae</taxon>
        <taxon>Eumeta</taxon>
    </lineage>
</organism>
<gene>
    <name evidence="2" type="ORF">EVAR_57260_1</name>
</gene>
<feature type="region of interest" description="Disordered" evidence="1">
    <location>
        <begin position="140"/>
        <end position="159"/>
    </location>
</feature>
<protein>
    <submittedName>
        <fullName evidence="2">Uncharacterized protein</fullName>
    </submittedName>
</protein>
<name>A0A4C1ZVT5_EUMVA</name>
<evidence type="ECO:0000256" key="1">
    <source>
        <dbReference type="SAM" id="MobiDB-lite"/>
    </source>
</evidence>
<feature type="region of interest" description="Disordered" evidence="1">
    <location>
        <begin position="96"/>
        <end position="130"/>
    </location>
</feature>
<keyword evidence="3" id="KW-1185">Reference proteome</keyword>
<evidence type="ECO:0000313" key="2">
    <source>
        <dbReference type="EMBL" id="GBP91798.1"/>
    </source>
</evidence>
<dbReference type="EMBL" id="BGZK01002210">
    <property type="protein sequence ID" value="GBP91798.1"/>
    <property type="molecule type" value="Genomic_DNA"/>
</dbReference>
<reference evidence="2 3" key="1">
    <citation type="journal article" date="2019" name="Commun. Biol.">
        <title>The bagworm genome reveals a unique fibroin gene that provides high tensile strength.</title>
        <authorList>
            <person name="Kono N."/>
            <person name="Nakamura H."/>
            <person name="Ohtoshi R."/>
            <person name="Tomita M."/>
            <person name="Numata K."/>
            <person name="Arakawa K."/>
        </authorList>
    </citation>
    <scope>NUCLEOTIDE SEQUENCE [LARGE SCALE GENOMIC DNA]</scope>
</reference>
<dbReference type="Proteomes" id="UP000299102">
    <property type="component" value="Unassembled WGS sequence"/>
</dbReference>
<sequence>MYACYLYGLTLPLDRTIISRTRLSIVITIQILVKIMLCKRQSLTLSIRCDKSLYFDIRINLLLPNTATLYGESHCGGLLYNIVFLFNVKSTRGVEKSEKRHRVGGERRARGGGRAPISSRVSCASKEESPTHEQFVIYNSRRRRPETRQTRVGSSAPPRTAFAYFHKTASARRRRTSSGGEK</sequence>